<keyword evidence="2" id="KW-1185">Reference proteome</keyword>
<dbReference type="InParanoid" id="A0A1W4XGF9"/>
<evidence type="ECO:0000313" key="3">
    <source>
        <dbReference type="RefSeq" id="XP_018331435.1"/>
    </source>
</evidence>
<dbReference type="KEGG" id="apln:108741224"/>
<feature type="region of interest" description="Disordered" evidence="1">
    <location>
        <begin position="1"/>
        <end position="23"/>
    </location>
</feature>
<organism evidence="2 3">
    <name type="scientific">Agrilus planipennis</name>
    <name type="common">Emerald ash borer</name>
    <name type="synonym">Agrilus marcopoli</name>
    <dbReference type="NCBI Taxonomy" id="224129"/>
    <lineage>
        <taxon>Eukaryota</taxon>
        <taxon>Metazoa</taxon>
        <taxon>Ecdysozoa</taxon>
        <taxon>Arthropoda</taxon>
        <taxon>Hexapoda</taxon>
        <taxon>Insecta</taxon>
        <taxon>Pterygota</taxon>
        <taxon>Neoptera</taxon>
        <taxon>Endopterygota</taxon>
        <taxon>Coleoptera</taxon>
        <taxon>Polyphaga</taxon>
        <taxon>Elateriformia</taxon>
        <taxon>Buprestoidea</taxon>
        <taxon>Buprestidae</taxon>
        <taxon>Agrilinae</taxon>
        <taxon>Agrilus</taxon>
    </lineage>
</organism>
<proteinExistence type="predicted"/>
<accession>A0A1W4XGF9</accession>
<sequence>MFQNSFDDSTCSRKYKKPMQASVRPTIPVKKRTDLTNTVETVYRMREFNFEKSTETLQNTVNCPDVLKKSFLTLEVTENNPLTVIKNGTKYYKVGQMLVTDFNQVMYHQNKNTKINSNFNLKNVLFSVDDGTFIHPEQISDTLALAKTGTKIDIYHVPNENKDNSRKRIICHQQLNESITKKMKTNSNMADSERNCLTERNAFVSNKIETVTNTTILTKDAAGVTNNKIQQNTVKTAEFPYKRVISYQNTQNECISEYLSFPKETITKGKNQDKLDRSPTYSISFIPHNKASLR</sequence>
<evidence type="ECO:0000313" key="2">
    <source>
        <dbReference type="Proteomes" id="UP000192223"/>
    </source>
</evidence>
<dbReference type="RefSeq" id="XP_018331435.1">
    <property type="nucleotide sequence ID" value="XM_018475933.1"/>
</dbReference>
<gene>
    <name evidence="3" type="primary">LOC108741224</name>
</gene>
<protein>
    <submittedName>
        <fullName evidence="3">Uncharacterized protein LOC108741224</fullName>
    </submittedName>
</protein>
<dbReference type="GeneID" id="108741224"/>
<reference evidence="3" key="1">
    <citation type="submission" date="2025-08" db="UniProtKB">
        <authorList>
            <consortium name="RefSeq"/>
        </authorList>
    </citation>
    <scope>IDENTIFICATION</scope>
    <source>
        <tissue evidence="3">Entire body</tissue>
    </source>
</reference>
<evidence type="ECO:0000256" key="1">
    <source>
        <dbReference type="SAM" id="MobiDB-lite"/>
    </source>
</evidence>
<dbReference type="AlphaFoldDB" id="A0A1W4XGF9"/>
<dbReference type="Proteomes" id="UP000192223">
    <property type="component" value="Unplaced"/>
</dbReference>
<name>A0A1W4XGF9_AGRPL</name>